<protein>
    <recommendedName>
        <fullName evidence="1">DEAD box helicase DbpA/CsdA RNA-binding domain-containing protein</fullName>
    </recommendedName>
</protein>
<keyword evidence="3" id="KW-1185">Reference proteome</keyword>
<proteinExistence type="predicted"/>
<evidence type="ECO:0000259" key="1">
    <source>
        <dbReference type="Pfam" id="PF03880"/>
    </source>
</evidence>
<dbReference type="AlphaFoldDB" id="A0A1V8M354"/>
<dbReference type="OrthoDB" id="5569931at2"/>
<name>A0A1V8M354_9GAMM</name>
<organism evidence="2 3">
    <name type="scientific">Methyloprofundus sedimenti</name>
    <dbReference type="NCBI Taxonomy" id="1420851"/>
    <lineage>
        <taxon>Bacteria</taxon>
        <taxon>Pseudomonadati</taxon>
        <taxon>Pseudomonadota</taxon>
        <taxon>Gammaproteobacteria</taxon>
        <taxon>Methylococcales</taxon>
        <taxon>Methylococcaceae</taxon>
        <taxon>Methyloprofundus</taxon>
    </lineage>
</organism>
<dbReference type="STRING" id="1420851.AU255_12770"/>
<dbReference type="InterPro" id="IPR012677">
    <property type="entry name" value="Nucleotide-bd_a/b_plait_sf"/>
</dbReference>
<dbReference type="Pfam" id="PF03880">
    <property type="entry name" value="DbpA"/>
    <property type="match status" value="1"/>
</dbReference>
<evidence type="ECO:0000313" key="3">
    <source>
        <dbReference type="Proteomes" id="UP000191980"/>
    </source>
</evidence>
<evidence type="ECO:0000313" key="2">
    <source>
        <dbReference type="EMBL" id="OQK15989.1"/>
    </source>
</evidence>
<dbReference type="InterPro" id="IPR005580">
    <property type="entry name" value="DbpA/CsdA_RNA-bd_dom"/>
</dbReference>
<dbReference type="EMBL" id="LPUF01000002">
    <property type="protein sequence ID" value="OQK15989.1"/>
    <property type="molecule type" value="Genomic_DNA"/>
</dbReference>
<dbReference type="Proteomes" id="UP000191980">
    <property type="component" value="Unassembled WGS sequence"/>
</dbReference>
<dbReference type="RefSeq" id="WP_080523371.1">
    <property type="nucleotide sequence ID" value="NZ_LPUF01000002.1"/>
</dbReference>
<sequence length="194" mass="22310">MNNHRNASAEIEKQTSLEKQLRKVIAKEDLTANKALIEVSARHLQLDYLDLAAALLFINYPQPKLSELVNNKFTVEKQKAYELLHAEMVRYRIEVGRIHQVNVNLIKDILVEEAGVERKKIGYVDIFEHYTVLSLPPGMPVEILQAFKEMEINQKALDIKRLSGSGKKFQAEKNYRRGTRRHYLAANKVKVGQS</sequence>
<dbReference type="Gene3D" id="3.30.70.330">
    <property type="match status" value="1"/>
</dbReference>
<comment type="caution">
    <text evidence="2">The sequence shown here is derived from an EMBL/GenBank/DDBJ whole genome shotgun (WGS) entry which is preliminary data.</text>
</comment>
<feature type="domain" description="DEAD box helicase DbpA/CsdA RNA-binding" evidence="1">
    <location>
        <begin position="90"/>
        <end position="160"/>
    </location>
</feature>
<gene>
    <name evidence="2" type="ORF">AU255_12770</name>
</gene>
<reference evidence="2 3" key="1">
    <citation type="submission" date="2015-12" db="EMBL/GenBank/DDBJ databases">
        <authorList>
            <person name="Shamseldin A."/>
            <person name="Moawad H."/>
            <person name="Abd El-Rahim W.M."/>
            <person name="Sadowsky M.J."/>
        </authorList>
    </citation>
    <scope>NUCLEOTIDE SEQUENCE [LARGE SCALE GENOMIC DNA]</scope>
    <source>
        <strain evidence="2 3">WF1</strain>
    </source>
</reference>
<accession>A0A1V8M354</accession>